<comment type="caution">
    <text evidence="2">The sequence shown here is derived from an EMBL/GenBank/DDBJ whole genome shotgun (WGS) entry which is preliminary data.</text>
</comment>
<dbReference type="Proteomes" id="UP001297600">
    <property type="component" value="Unassembled WGS sequence"/>
</dbReference>
<feature type="transmembrane region" description="Helical" evidence="1">
    <location>
        <begin position="39"/>
        <end position="58"/>
    </location>
</feature>
<reference evidence="2 3" key="1">
    <citation type="submission" date="2022-02" db="EMBL/GenBank/DDBJ databases">
        <title>Mesosutterella porci, a novel member of the family Sutterellaceae from pig feces.</title>
        <authorList>
            <person name="Wylensek D."/>
            <person name="Clavel T."/>
        </authorList>
    </citation>
    <scope>NUCLEOTIDE SEQUENCE [LARGE SCALE GENOMIC DNA]</scope>
    <source>
        <strain evidence="3">oilRF-744-wt-GAM-9</strain>
    </source>
</reference>
<accession>A0ABS9MMT1</accession>
<gene>
    <name evidence="2" type="ORF">MAF45_00395</name>
</gene>
<proteinExistence type="predicted"/>
<protein>
    <submittedName>
        <fullName evidence="2">Uncharacterized protein</fullName>
    </submittedName>
</protein>
<feature type="transmembrane region" description="Helical" evidence="1">
    <location>
        <begin position="64"/>
        <end position="84"/>
    </location>
</feature>
<evidence type="ECO:0000313" key="2">
    <source>
        <dbReference type="EMBL" id="MCG5029916.1"/>
    </source>
</evidence>
<dbReference type="RefSeq" id="WP_237977572.1">
    <property type="nucleotide sequence ID" value="NZ_JAKNCT010000001.1"/>
</dbReference>
<keyword evidence="1" id="KW-0812">Transmembrane</keyword>
<organism evidence="2 3">
    <name type="scientific">Mesosutterella porci</name>
    <dbReference type="NCBI Taxonomy" id="2915351"/>
    <lineage>
        <taxon>Bacteria</taxon>
        <taxon>Pseudomonadati</taxon>
        <taxon>Pseudomonadota</taxon>
        <taxon>Betaproteobacteria</taxon>
        <taxon>Burkholderiales</taxon>
        <taxon>Sutterellaceae</taxon>
        <taxon>Mesosutterella</taxon>
    </lineage>
</organism>
<keyword evidence="1" id="KW-0472">Membrane</keyword>
<evidence type="ECO:0000256" key="1">
    <source>
        <dbReference type="SAM" id="Phobius"/>
    </source>
</evidence>
<sequence length="119" mass="13625">MSSKKEKLSWADFKKAWSEKAIVVSVDPYKAMKAWKDGLIHTWAQAVWSLGALCVPAGCLLAFFYGWWWVLTGLAAFLALHLWSQHLRSSALTRAILEDERLYRIAVDSGWVRISRLRS</sequence>
<keyword evidence="3" id="KW-1185">Reference proteome</keyword>
<evidence type="ECO:0000313" key="3">
    <source>
        <dbReference type="Proteomes" id="UP001297600"/>
    </source>
</evidence>
<dbReference type="EMBL" id="JAKNCT010000001">
    <property type="protein sequence ID" value="MCG5029916.1"/>
    <property type="molecule type" value="Genomic_DNA"/>
</dbReference>
<name>A0ABS9MMT1_9BURK</name>
<keyword evidence="1" id="KW-1133">Transmembrane helix</keyword>